<keyword evidence="1" id="KW-0472">Membrane</keyword>
<gene>
    <name evidence="3" type="ORF">IB647_08960</name>
</gene>
<dbReference type="InterPro" id="IPR002513">
    <property type="entry name" value="Tn3_Tnp_DDE_dom"/>
</dbReference>
<evidence type="ECO:0000313" key="4">
    <source>
        <dbReference type="Proteomes" id="UP000701999"/>
    </source>
</evidence>
<dbReference type="GO" id="GO:0004803">
    <property type="term" value="F:transposase activity"/>
    <property type="evidence" value="ECO:0007669"/>
    <property type="project" value="InterPro"/>
</dbReference>
<proteinExistence type="predicted"/>
<evidence type="ECO:0000256" key="1">
    <source>
        <dbReference type="SAM" id="Phobius"/>
    </source>
</evidence>
<keyword evidence="4" id="KW-1185">Reference proteome</keyword>
<evidence type="ECO:0000313" key="3">
    <source>
        <dbReference type="EMBL" id="MBK2065709.1"/>
    </source>
</evidence>
<feature type="transmembrane region" description="Helical" evidence="1">
    <location>
        <begin position="20"/>
        <end position="42"/>
    </location>
</feature>
<name>A0A9Q2QJU2_9GAMM</name>
<keyword evidence="1" id="KW-0812">Transmembrane</keyword>
<evidence type="ECO:0000259" key="2">
    <source>
        <dbReference type="Pfam" id="PF01526"/>
    </source>
</evidence>
<reference evidence="3 4" key="1">
    <citation type="submission" date="2020-09" db="EMBL/GenBank/DDBJ databases">
        <title>Development of specific Francisella tularensis PCR assay based on in-depth characterization of family Francisellaceae.</title>
        <authorList>
            <person name="Ohrman C."/>
            <person name="Sahl J."/>
            <person name="Sjodin A."/>
            <person name="Uneklint I."/>
            <person name="Ballard R."/>
            <person name="Karlsson L."/>
            <person name="Mcdonough R."/>
            <person name="Sundell D."/>
            <person name="Soria K."/>
            <person name="Brindeflk B."/>
            <person name="Vallesi A."/>
            <person name="Ramirez-Paredes J.G."/>
            <person name="Colquhoun D."/>
            <person name="Myrtennas K."/>
            <person name="Birdsell D."/>
            <person name="Johansson A."/>
            <person name="Wagner D."/>
            <person name="Forsman M."/>
        </authorList>
    </citation>
    <scope>NUCLEOTIDE SEQUENCE [LARGE SCALE GENOMIC DNA]</scope>
    <source>
        <strain evidence="3 4">FSC1140</strain>
    </source>
</reference>
<dbReference type="GeneID" id="93256072"/>
<protein>
    <submittedName>
        <fullName evidence="3">Tn3 family transposase</fullName>
    </submittedName>
</protein>
<dbReference type="RefSeq" id="WP_159185041.1">
    <property type="nucleotide sequence ID" value="NZ_JACVJL010000165.1"/>
</dbReference>
<dbReference type="EMBL" id="JACVKN010000180">
    <property type="protein sequence ID" value="MBK2065709.1"/>
    <property type="molecule type" value="Genomic_DNA"/>
</dbReference>
<dbReference type="Pfam" id="PF01526">
    <property type="entry name" value="DDE_Tnp_Tn3"/>
    <property type="match status" value="1"/>
</dbReference>
<dbReference type="GO" id="GO:0006313">
    <property type="term" value="P:DNA transposition"/>
    <property type="evidence" value="ECO:0007669"/>
    <property type="project" value="InterPro"/>
</dbReference>
<accession>A0A9Q2QJU2</accession>
<dbReference type="AlphaFoldDB" id="A0A9Q2QJU2"/>
<comment type="caution">
    <text evidence="3">The sequence shown here is derived from an EMBL/GenBank/DDBJ whole genome shotgun (WGS) entry which is preliminary data.</text>
</comment>
<sequence>MSFIFYGKLGELRNNKTQEQGISILCLHLLQVCMFYINTLIIQNILYKKDWNGVFTGNDYRALTPLFSGHINPYGLFPIDLNQRLYIGGGYGK</sequence>
<dbReference type="Proteomes" id="UP000701999">
    <property type="component" value="Unassembled WGS sequence"/>
</dbReference>
<organism evidence="3 4">
    <name type="scientific">Francisella noatunensis</name>
    <dbReference type="NCBI Taxonomy" id="657445"/>
    <lineage>
        <taxon>Bacteria</taxon>
        <taxon>Pseudomonadati</taxon>
        <taxon>Pseudomonadota</taxon>
        <taxon>Gammaproteobacteria</taxon>
        <taxon>Thiotrichales</taxon>
        <taxon>Francisellaceae</taxon>
        <taxon>Francisella</taxon>
    </lineage>
</organism>
<feature type="domain" description="Tn3 transposase DDE" evidence="2">
    <location>
        <begin position="3"/>
        <end position="77"/>
    </location>
</feature>
<keyword evidence="1" id="KW-1133">Transmembrane helix</keyword>